<dbReference type="InterPro" id="IPR003607">
    <property type="entry name" value="HD/PDEase_dom"/>
</dbReference>
<proteinExistence type="predicted"/>
<evidence type="ECO:0000256" key="1">
    <source>
        <dbReference type="ARBA" id="ARBA00022801"/>
    </source>
</evidence>
<dbReference type="InterPro" id="IPR006674">
    <property type="entry name" value="HD_domain"/>
</dbReference>
<dbReference type="Proteomes" id="UP001478817">
    <property type="component" value="Unassembled WGS sequence"/>
</dbReference>
<organism evidence="3 4">
    <name type="scientific">Paratractidigestivibacter faecalis</name>
    <dbReference type="NCBI Taxonomy" id="2292441"/>
    <lineage>
        <taxon>Bacteria</taxon>
        <taxon>Bacillati</taxon>
        <taxon>Actinomycetota</taxon>
        <taxon>Coriobacteriia</taxon>
        <taxon>Coriobacteriales</taxon>
        <taxon>Atopobiaceae</taxon>
        <taxon>Paratractidigestivibacter</taxon>
    </lineage>
</organism>
<reference evidence="3 4" key="1">
    <citation type="submission" date="2024-04" db="EMBL/GenBank/DDBJ databases">
        <title>Human intestinal bacterial collection.</title>
        <authorList>
            <person name="Pauvert C."/>
            <person name="Hitch T.C.A."/>
            <person name="Clavel T."/>
        </authorList>
    </citation>
    <scope>NUCLEOTIDE SEQUENCE [LARGE SCALE GENOMIC DNA]</scope>
    <source>
        <strain evidence="3 4">CLA-AA-H197</strain>
    </source>
</reference>
<dbReference type="PANTHER" id="PTHR35795:SF1">
    <property type="entry name" value="BIS(5'-NUCLEOSYL)-TETRAPHOSPHATASE, SYMMETRICAL"/>
    <property type="match status" value="1"/>
</dbReference>
<accession>A0ABV1IDJ1</accession>
<feature type="domain" description="HD" evidence="2">
    <location>
        <begin position="77"/>
        <end position="201"/>
    </location>
</feature>
<keyword evidence="1" id="KW-0378">Hydrolase</keyword>
<evidence type="ECO:0000313" key="4">
    <source>
        <dbReference type="Proteomes" id="UP001478817"/>
    </source>
</evidence>
<dbReference type="InterPro" id="IPR006261">
    <property type="entry name" value="dGTPase"/>
</dbReference>
<dbReference type="NCBIfam" id="TIGR01353">
    <property type="entry name" value="dGTP_triPase"/>
    <property type="match status" value="1"/>
</dbReference>
<sequence length="348" mass="39212">MALVSRVDLEERERVLLGSLGRLSEESLGRAAPEEPDPLRTCFQCDRDRILHSKSFRRLAHKTQVFLAPEGDHYRTRLIHTLEVAQVARSIARPLGLNEDLTEAIALGHDLGHTPFGHEGERALSRCLARWRGIDPEEGVSRRLFAHNEQGARIVELLEREGRGLNLTREVVDGIRCHSGGLRAMTAEGRVVGLADRVAYVAHDIDDAKRAGLLREEDLPTDACEVLGHSSSERIERMVRDAVERTEATGEVGMTPEVWRSMMALRSFLFANIYSKGEAKWEEPKASRLLEELFSHFCAHLDEVPGEYRLHDADAPEVQVADFVSGMTDRYAIKTYEELFVPRVWSVS</sequence>
<dbReference type="SUPFAM" id="SSF109604">
    <property type="entry name" value="HD-domain/PDEase-like"/>
    <property type="match status" value="1"/>
</dbReference>
<keyword evidence="4" id="KW-1185">Reference proteome</keyword>
<dbReference type="Pfam" id="PF13286">
    <property type="entry name" value="HD_assoc"/>
    <property type="match status" value="1"/>
</dbReference>
<name>A0ABV1IDJ1_9ACTN</name>
<dbReference type="SMART" id="SM00471">
    <property type="entry name" value="HDc"/>
    <property type="match status" value="1"/>
</dbReference>
<dbReference type="RefSeq" id="WP_349181308.1">
    <property type="nucleotide sequence ID" value="NZ_JBBNGS010000002.1"/>
</dbReference>
<evidence type="ECO:0000259" key="2">
    <source>
        <dbReference type="PROSITE" id="PS51831"/>
    </source>
</evidence>
<dbReference type="EMBL" id="JBBNGS010000002">
    <property type="protein sequence ID" value="MEQ2636960.1"/>
    <property type="molecule type" value="Genomic_DNA"/>
</dbReference>
<dbReference type="PROSITE" id="PS51831">
    <property type="entry name" value="HD"/>
    <property type="match status" value="1"/>
</dbReference>
<dbReference type="PANTHER" id="PTHR35795">
    <property type="entry name" value="SLR1885 PROTEIN"/>
    <property type="match status" value="1"/>
</dbReference>
<comment type="caution">
    <text evidence="3">The sequence shown here is derived from an EMBL/GenBank/DDBJ whole genome shotgun (WGS) entry which is preliminary data.</text>
</comment>
<evidence type="ECO:0000313" key="3">
    <source>
        <dbReference type="EMBL" id="MEQ2636960.1"/>
    </source>
</evidence>
<dbReference type="CDD" id="cd00077">
    <property type="entry name" value="HDc"/>
    <property type="match status" value="1"/>
</dbReference>
<dbReference type="NCBIfam" id="NF002327">
    <property type="entry name" value="PRK01286.1-2"/>
    <property type="match status" value="1"/>
</dbReference>
<dbReference type="Gene3D" id="1.10.3210.10">
    <property type="entry name" value="Hypothetical protein af1432"/>
    <property type="match status" value="1"/>
</dbReference>
<dbReference type="InterPro" id="IPR026875">
    <property type="entry name" value="PHydrolase_assoc_dom"/>
</dbReference>
<dbReference type="InterPro" id="IPR051094">
    <property type="entry name" value="Diverse_Catalytic_Enzymes"/>
</dbReference>
<protein>
    <submittedName>
        <fullName evidence="3">Deoxyguanosinetriphosphate triphosphohydrolase</fullName>
    </submittedName>
</protein>
<gene>
    <name evidence="3" type="ORF">AAAT05_01145</name>
</gene>
<dbReference type="Pfam" id="PF01966">
    <property type="entry name" value="HD"/>
    <property type="match status" value="1"/>
</dbReference>